<dbReference type="AlphaFoldDB" id="A0A820YPE5"/>
<sequence>YRRRNFNNCTTMINQKINIISSMNETQWNVYRNSRFDFYCGIVVTLLILSLLRISIAKLIFLNSGRVLHNKMFQRLIRCPISFFDANPAGKSLSY</sequence>
<evidence type="ECO:0000256" key="1">
    <source>
        <dbReference type="ARBA" id="ARBA00022692"/>
    </source>
</evidence>
<feature type="non-terminal residue" evidence="6">
    <location>
        <position position="1"/>
    </location>
</feature>
<proteinExistence type="predicted"/>
<evidence type="ECO:0000256" key="2">
    <source>
        <dbReference type="ARBA" id="ARBA00022989"/>
    </source>
</evidence>
<dbReference type="GO" id="GO:0140359">
    <property type="term" value="F:ABC-type transporter activity"/>
    <property type="evidence" value="ECO:0007669"/>
    <property type="project" value="InterPro"/>
</dbReference>
<keyword evidence="2 4" id="KW-1133">Transmembrane helix</keyword>
<dbReference type="Gene3D" id="1.20.1560.10">
    <property type="entry name" value="ABC transporter type 1, transmembrane domain"/>
    <property type="match status" value="1"/>
</dbReference>
<name>A0A820YPE5_9BILA</name>
<evidence type="ECO:0000313" key="6">
    <source>
        <dbReference type="EMBL" id="CAF4553109.1"/>
    </source>
</evidence>
<evidence type="ECO:0000313" key="7">
    <source>
        <dbReference type="Proteomes" id="UP000663866"/>
    </source>
</evidence>
<protein>
    <recommendedName>
        <fullName evidence="5">ABC transmembrane type-1 domain-containing protein</fullName>
    </recommendedName>
</protein>
<gene>
    <name evidence="6" type="ORF">OVN521_LOCUS43305</name>
</gene>
<evidence type="ECO:0000259" key="5">
    <source>
        <dbReference type="Pfam" id="PF00664"/>
    </source>
</evidence>
<evidence type="ECO:0000256" key="4">
    <source>
        <dbReference type="SAM" id="Phobius"/>
    </source>
</evidence>
<dbReference type="EMBL" id="CAJOBG010061596">
    <property type="protein sequence ID" value="CAF4553109.1"/>
    <property type="molecule type" value="Genomic_DNA"/>
</dbReference>
<evidence type="ECO:0000256" key="3">
    <source>
        <dbReference type="ARBA" id="ARBA00023136"/>
    </source>
</evidence>
<accession>A0A820YPE5</accession>
<organism evidence="6 7">
    <name type="scientific">Rotaria magnacalcarata</name>
    <dbReference type="NCBI Taxonomy" id="392030"/>
    <lineage>
        <taxon>Eukaryota</taxon>
        <taxon>Metazoa</taxon>
        <taxon>Spiralia</taxon>
        <taxon>Gnathifera</taxon>
        <taxon>Rotifera</taxon>
        <taxon>Eurotatoria</taxon>
        <taxon>Bdelloidea</taxon>
        <taxon>Philodinida</taxon>
        <taxon>Philodinidae</taxon>
        <taxon>Rotaria</taxon>
    </lineage>
</organism>
<keyword evidence="1 4" id="KW-0812">Transmembrane</keyword>
<keyword evidence="3 4" id="KW-0472">Membrane</keyword>
<feature type="domain" description="ABC transmembrane type-1" evidence="5">
    <location>
        <begin position="33"/>
        <end position="94"/>
    </location>
</feature>
<dbReference type="GO" id="GO:0005524">
    <property type="term" value="F:ATP binding"/>
    <property type="evidence" value="ECO:0007669"/>
    <property type="project" value="InterPro"/>
</dbReference>
<dbReference type="InterPro" id="IPR036640">
    <property type="entry name" value="ABC1_TM_sf"/>
</dbReference>
<dbReference type="Pfam" id="PF00664">
    <property type="entry name" value="ABC_membrane"/>
    <property type="match status" value="1"/>
</dbReference>
<dbReference type="InterPro" id="IPR011527">
    <property type="entry name" value="ABC1_TM_dom"/>
</dbReference>
<dbReference type="Proteomes" id="UP000663866">
    <property type="component" value="Unassembled WGS sequence"/>
</dbReference>
<dbReference type="GO" id="GO:0016020">
    <property type="term" value="C:membrane"/>
    <property type="evidence" value="ECO:0007669"/>
    <property type="project" value="InterPro"/>
</dbReference>
<keyword evidence="7" id="KW-1185">Reference proteome</keyword>
<reference evidence="6" key="1">
    <citation type="submission" date="2021-02" db="EMBL/GenBank/DDBJ databases">
        <authorList>
            <person name="Nowell W R."/>
        </authorList>
    </citation>
    <scope>NUCLEOTIDE SEQUENCE</scope>
</reference>
<dbReference type="SUPFAM" id="SSF90123">
    <property type="entry name" value="ABC transporter transmembrane region"/>
    <property type="match status" value="1"/>
</dbReference>
<comment type="caution">
    <text evidence="6">The sequence shown here is derived from an EMBL/GenBank/DDBJ whole genome shotgun (WGS) entry which is preliminary data.</text>
</comment>
<feature type="transmembrane region" description="Helical" evidence="4">
    <location>
        <begin position="36"/>
        <end position="62"/>
    </location>
</feature>